<comment type="caution">
    <text evidence="2">The sequence shown here is derived from an EMBL/GenBank/DDBJ whole genome shotgun (WGS) entry which is preliminary data.</text>
</comment>
<evidence type="ECO:0000313" key="2">
    <source>
        <dbReference type="EMBL" id="CAF9939486.1"/>
    </source>
</evidence>
<sequence>MAPPEQSESAQGRHDINPPAPNIEPESSIHHDCLCHLPSNHEEKPIQENAKPCNKHRMCCPSCQPTCHDQTPIDEETAPDPTVSILDRLHPIPRNLPRSREGDQARARKKHEEETWQIHINLLKKLAHNPYEDCICDIVGLDKSFHIVQDPRSQIEYAHRPDCLMYPEIKDWEPDPRHSILHAAQADRIQGFRTVGRSRTGRKQYAKKAALDIVGLCGLRHRSLAKKMSKNGKKSSEMVQGLESPAHKEHSHKGLPKTTSPTKIKKQTTPTNIEKRYHSPSGLENAPTQYNPLTIASDILRVAGTHPSLPPLNPHLNPHLLSESTSHETSTNKPKRKRQRTSLPNPNTKKFKSAELVTPDSD</sequence>
<dbReference type="EMBL" id="CAJPDS010000132">
    <property type="protein sequence ID" value="CAF9939486.1"/>
    <property type="molecule type" value="Genomic_DNA"/>
</dbReference>
<dbReference type="Proteomes" id="UP000664521">
    <property type="component" value="Unassembled WGS sequence"/>
</dbReference>
<accession>A0A8H3J2F2</accession>
<feature type="region of interest" description="Disordered" evidence="1">
    <location>
        <begin position="90"/>
        <end position="109"/>
    </location>
</feature>
<reference evidence="2" key="1">
    <citation type="submission" date="2021-03" db="EMBL/GenBank/DDBJ databases">
        <authorList>
            <person name="Tagirdzhanova G."/>
        </authorList>
    </citation>
    <scope>NUCLEOTIDE SEQUENCE</scope>
</reference>
<gene>
    <name evidence="2" type="ORF">HETSPECPRED_001792</name>
</gene>
<feature type="region of interest" description="Disordered" evidence="1">
    <location>
        <begin position="1"/>
        <end position="28"/>
    </location>
</feature>
<feature type="compositionally biased region" description="Polar residues" evidence="1">
    <location>
        <begin position="1"/>
        <end position="10"/>
    </location>
</feature>
<keyword evidence="3" id="KW-1185">Reference proteome</keyword>
<proteinExistence type="predicted"/>
<evidence type="ECO:0000256" key="1">
    <source>
        <dbReference type="SAM" id="MobiDB-lite"/>
    </source>
</evidence>
<feature type="compositionally biased region" description="Polar residues" evidence="1">
    <location>
        <begin position="257"/>
        <end position="272"/>
    </location>
</feature>
<feature type="region of interest" description="Disordered" evidence="1">
    <location>
        <begin position="226"/>
        <end position="289"/>
    </location>
</feature>
<name>A0A8H3J2F2_9LECA</name>
<feature type="region of interest" description="Disordered" evidence="1">
    <location>
        <begin position="306"/>
        <end position="362"/>
    </location>
</feature>
<protein>
    <submittedName>
        <fullName evidence="2">Uncharacterized protein</fullName>
    </submittedName>
</protein>
<feature type="compositionally biased region" description="Basic and acidic residues" evidence="1">
    <location>
        <begin position="98"/>
        <end position="109"/>
    </location>
</feature>
<organism evidence="2 3">
    <name type="scientific">Heterodermia speciosa</name>
    <dbReference type="NCBI Taxonomy" id="116794"/>
    <lineage>
        <taxon>Eukaryota</taxon>
        <taxon>Fungi</taxon>
        <taxon>Dikarya</taxon>
        <taxon>Ascomycota</taxon>
        <taxon>Pezizomycotina</taxon>
        <taxon>Lecanoromycetes</taxon>
        <taxon>OSLEUM clade</taxon>
        <taxon>Lecanoromycetidae</taxon>
        <taxon>Caliciales</taxon>
        <taxon>Physciaceae</taxon>
        <taxon>Heterodermia</taxon>
    </lineage>
</organism>
<dbReference type="AlphaFoldDB" id="A0A8H3J2F2"/>
<feature type="compositionally biased region" description="Low complexity" evidence="1">
    <location>
        <begin position="314"/>
        <end position="331"/>
    </location>
</feature>
<evidence type="ECO:0000313" key="3">
    <source>
        <dbReference type="Proteomes" id="UP000664521"/>
    </source>
</evidence>